<dbReference type="InterPro" id="IPR029039">
    <property type="entry name" value="Flavoprotein-like_sf"/>
</dbReference>
<dbReference type="EMBL" id="KK583203">
    <property type="protein sequence ID" value="KDO30089.1"/>
    <property type="molecule type" value="Genomic_DNA"/>
</dbReference>
<dbReference type="VEuPathDB" id="FungiDB:SPRG_05280"/>
<dbReference type="KEGG" id="spar:SPRG_05280"/>
<protein>
    <recommendedName>
        <fullName evidence="1">Flavodoxin-like fold domain-containing protein</fullName>
    </recommendedName>
</protein>
<dbReference type="Proteomes" id="UP000030745">
    <property type="component" value="Unassembled WGS sequence"/>
</dbReference>
<sequence length="235" mass="25552">MLLLARGRSRVGTRAISVLHLNGSLSDESVTSVVASGFLACLAQQNARREMANSIKYSPDSFTLVERDLWHPELPRFCKTTMNSSYRVLLGEGSADDEAQIAPIRSLTTELLAADCILISAPVWNHSVPYVLKQYMDCVVQPNMTYCNTTKQPFMSGKSVVLVTSAGGASTNVPEHESAFGLVKAVFGRMGYDRSHVITIEGLQSPELREARLDKALRDAEDVASRVAIDAASST</sequence>
<proteinExistence type="predicted"/>
<dbReference type="InterPro" id="IPR003680">
    <property type="entry name" value="Flavodoxin_fold"/>
</dbReference>
<evidence type="ECO:0000313" key="2">
    <source>
        <dbReference type="EMBL" id="KDO30089.1"/>
    </source>
</evidence>
<dbReference type="Gene3D" id="3.40.50.360">
    <property type="match status" value="1"/>
</dbReference>
<keyword evidence="3" id="KW-1185">Reference proteome</keyword>
<feature type="domain" description="Flavodoxin-like fold" evidence="1">
    <location>
        <begin position="19"/>
        <end position="222"/>
    </location>
</feature>
<dbReference type="Pfam" id="PF02525">
    <property type="entry name" value="Flavodoxin_2"/>
    <property type="match status" value="1"/>
</dbReference>
<dbReference type="GeneID" id="24127682"/>
<dbReference type="OMA" id="ELPRFCK"/>
<gene>
    <name evidence="2" type="ORF">SPRG_05280</name>
</gene>
<dbReference type="InterPro" id="IPR050104">
    <property type="entry name" value="FMN-dep_NADH:Q_OxRdtase_AzoR1"/>
</dbReference>
<evidence type="ECO:0000259" key="1">
    <source>
        <dbReference type="Pfam" id="PF02525"/>
    </source>
</evidence>
<accession>A0A067CH73</accession>
<dbReference type="RefSeq" id="XP_012199270.1">
    <property type="nucleotide sequence ID" value="XM_012343880.1"/>
</dbReference>
<name>A0A067CH73_SAPPC</name>
<evidence type="ECO:0000313" key="3">
    <source>
        <dbReference type="Proteomes" id="UP000030745"/>
    </source>
</evidence>
<dbReference type="AlphaFoldDB" id="A0A067CH73"/>
<reference evidence="2 3" key="1">
    <citation type="journal article" date="2013" name="PLoS Genet.">
        <title>Distinctive expansion of potential virulence genes in the genome of the oomycete fish pathogen Saprolegnia parasitica.</title>
        <authorList>
            <person name="Jiang R.H."/>
            <person name="de Bruijn I."/>
            <person name="Haas B.J."/>
            <person name="Belmonte R."/>
            <person name="Lobach L."/>
            <person name="Christie J."/>
            <person name="van den Ackerveken G."/>
            <person name="Bottin A."/>
            <person name="Bulone V."/>
            <person name="Diaz-Moreno S.M."/>
            <person name="Dumas B."/>
            <person name="Fan L."/>
            <person name="Gaulin E."/>
            <person name="Govers F."/>
            <person name="Grenville-Briggs L.J."/>
            <person name="Horner N.R."/>
            <person name="Levin J.Z."/>
            <person name="Mammella M."/>
            <person name="Meijer H.J."/>
            <person name="Morris P."/>
            <person name="Nusbaum C."/>
            <person name="Oome S."/>
            <person name="Phillips A.J."/>
            <person name="van Rooyen D."/>
            <person name="Rzeszutek E."/>
            <person name="Saraiva M."/>
            <person name="Secombes C.J."/>
            <person name="Seidl M.F."/>
            <person name="Snel B."/>
            <person name="Stassen J.H."/>
            <person name="Sykes S."/>
            <person name="Tripathy S."/>
            <person name="van den Berg H."/>
            <person name="Vega-Arreguin J.C."/>
            <person name="Wawra S."/>
            <person name="Young S.K."/>
            <person name="Zeng Q."/>
            <person name="Dieguez-Uribeondo J."/>
            <person name="Russ C."/>
            <person name="Tyler B.M."/>
            <person name="van West P."/>
        </authorList>
    </citation>
    <scope>NUCLEOTIDE SEQUENCE [LARGE SCALE GENOMIC DNA]</scope>
    <source>
        <strain evidence="2 3">CBS 223.65</strain>
    </source>
</reference>
<dbReference type="STRING" id="695850.A0A067CH73"/>
<dbReference type="SUPFAM" id="SSF52218">
    <property type="entry name" value="Flavoproteins"/>
    <property type="match status" value="1"/>
</dbReference>
<organism evidence="2 3">
    <name type="scientific">Saprolegnia parasitica (strain CBS 223.65)</name>
    <dbReference type="NCBI Taxonomy" id="695850"/>
    <lineage>
        <taxon>Eukaryota</taxon>
        <taxon>Sar</taxon>
        <taxon>Stramenopiles</taxon>
        <taxon>Oomycota</taxon>
        <taxon>Saprolegniomycetes</taxon>
        <taxon>Saprolegniales</taxon>
        <taxon>Saprolegniaceae</taxon>
        <taxon>Saprolegnia</taxon>
    </lineage>
</organism>
<dbReference type="PANTHER" id="PTHR43741">
    <property type="entry name" value="FMN-DEPENDENT NADH-AZOREDUCTASE 1"/>
    <property type="match status" value="1"/>
</dbReference>
<dbReference type="PANTHER" id="PTHR43741:SF4">
    <property type="entry name" value="FMN-DEPENDENT NADH:QUINONE OXIDOREDUCTASE"/>
    <property type="match status" value="1"/>
</dbReference>
<dbReference type="OrthoDB" id="26889at2759"/>